<dbReference type="PANTHER" id="PTHR22950">
    <property type="entry name" value="AMINO ACID TRANSPORTER"/>
    <property type="match status" value="1"/>
</dbReference>
<keyword evidence="3 5" id="KW-1133">Transmembrane helix</keyword>
<feature type="transmembrane region" description="Helical" evidence="5">
    <location>
        <begin position="180"/>
        <end position="200"/>
    </location>
</feature>
<keyword evidence="4 5" id="KW-0472">Membrane</keyword>
<feature type="transmembrane region" description="Helical" evidence="5">
    <location>
        <begin position="289"/>
        <end position="313"/>
    </location>
</feature>
<keyword evidence="2 5" id="KW-0812">Transmembrane</keyword>
<dbReference type="PANTHER" id="PTHR22950:SF494">
    <property type="entry name" value="GH04538P"/>
    <property type="match status" value="1"/>
</dbReference>
<evidence type="ECO:0000256" key="2">
    <source>
        <dbReference type="ARBA" id="ARBA00022692"/>
    </source>
</evidence>
<reference evidence="7" key="1">
    <citation type="submission" date="2018-07" db="EMBL/GenBank/DDBJ databases">
        <authorList>
            <person name="Quirk P.G."/>
            <person name="Krulwich T.A."/>
        </authorList>
    </citation>
    <scope>NUCLEOTIDE SEQUENCE</scope>
</reference>
<dbReference type="InterPro" id="IPR013057">
    <property type="entry name" value="AA_transpt_TM"/>
</dbReference>
<dbReference type="AlphaFoldDB" id="A0A336ME45"/>
<comment type="subcellular location">
    <subcellularLocation>
        <location evidence="1">Membrane</location>
        <topology evidence="1">Multi-pass membrane protein</topology>
    </subcellularLocation>
</comment>
<organism evidence="7">
    <name type="scientific">Culicoides sonorensis</name>
    <name type="common">Biting midge</name>
    <dbReference type="NCBI Taxonomy" id="179676"/>
    <lineage>
        <taxon>Eukaryota</taxon>
        <taxon>Metazoa</taxon>
        <taxon>Ecdysozoa</taxon>
        <taxon>Arthropoda</taxon>
        <taxon>Hexapoda</taxon>
        <taxon>Insecta</taxon>
        <taxon>Pterygota</taxon>
        <taxon>Neoptera</taxon>
        <taxon>Endopterygota</taxon>
        <taxon>Diptera</taxon>
        <taxon>Nematocera</taxon>
        <taxon>Chironomoidea</taxon>
        <taxon>Ceratopogonidae</taxon>
        <taxon>Ceratopogoninae</taxon>
        <taxon>Culicoides</taxon>
        <taxon>Monoculicoides</taxon>
    </lineage>
</organism>
<evidence type="ECO:0000313" key="7">
    <source>
        <dbReference type="EMBL" id="SSX28565.1"/>
    </source>
</evidence>
<feature type="transmembrane region" description="Helical" evidence="5">
    <location>
        <begin position="150"/>
        <end position="168"/>
    </location>
</feature>
<feature type="transmembrane region" description="Helical" evidence="5">
    <location>
        <begin position="47"/>
        <end position="68"/>
    </location>
</feature>
<dbReference type="GO" id="GO:0015179">
    <property type="term" value="F:L-amino acid transmembrane transporter activity"/>
    <property type="evidence" value="ECO:0007669"/>
    <property type="project" value="TreeGrafter"/>
</dbReference>
<name>A0A336ME45_CULSO</name>
<dbReference type="EMBL" id="UFQT01001035">
    <property type="protein sequence ID" value="SSX28565.1"/>
    <property type="molecule type" value="Genomic_DNA"/>
</dbReference>
<evidence type="ECO:0000256" key="1">
    <source>
        <dbReference type="ARBA" id="ARBA00004141"/>
    </source>
</evidence>
<sequence length="421" mass="46295">MSPYDPLKNREILHSTSTFGALAHMIKACLGAGLFAMPMAIKYCGLVLGSINTIIIAGLCAHGMHLLVKTSRLMCVRTKQPKMNYMETTATTFETAKSDKIKNLSRPMEIFVTIALIGCYYGISCVYIILMASSLKQEVDAYIGTTDVRLYILMLAIPLIVIGQIRALKFLMPFSTLGNLLLFCCCIIILWDIFTGELNFNQNLLPTKFNHIPLYISIVVFAMEPIGVTLVIENEMENPKDFTNSFGVINIACGIIGILYTSIGVLGYARYGDETNPSVTLNLPQGSGISIAVQIMIIISVYFSFGLNFYVASDAVWSLVNEMSSFLESIVRFWIVAACIGLAILIPEIGSFIGLVGALFLSTLGFILPALLDIVASWPDGLGKFKWILFKDIFLMMFGLVALISGTVASIHDIIELYKKN</sequence>
<gene>
    <name evidence="7" type="primary">CSON000250</name>
</gene>
<feature type="domain" description="Amino acid transporter transmembrane" evidence="6">
    <location>
        <begin position="14"/>
        <end position="411"/>
    </location>
</feature>
<proteinExistence type="predicted"/>
<feature type="transmembrane region" description="Helical" evidence="5">
    <location>
        <begin position="21"/>
        <end position="41"/>
    </location>
</feature>
<dbReference type="Pfam" id="PF01490">
    <property type="entry name" value="Aa_trans"/>
    <property type="match status" value="1"/>
</dbReference>
<dbReference type="VEuPathDB" id="VectorBase:CSON000250"/>
<feature type="transmembrane region" description="Helical" evidence="5">
    <location>
        <begin position="110"/>
        <end position="130"/>
    </location>
</feature>
<protein>
    <submittedName>
        <fullName evidence="7">CSON000250 protein</fullName>
    </submittedName>
</protein>
<feature type="transmembrane region" description="Helical" evidence="5">
    <location>
        <begin position="393"/>
        <end position="415"/>
    </location>
</feature>
<dbReference type="GO" id="GO:0005774">
    <property type="term" value="C:vacuolar membrane"/>
    <property type="evidence" value="ECO:0007669"/>
    <property type="project" value="TreeGrafter"/>
</dbReference>
<feature type="transmembrane region" description="Helical" evidence="5">
    <location>
        <begin position="244"/>
        <end position="269"/>
    </location>
</feature>
<feature type="transmembrane region" description="Helical" evidence="5">
    <location>
        <begin position="212"/>
        <end position="232"/>
    </location>
</feature>
<feature type="transmembrane region" description="Helical" evidence="5">
    <location>
        <begin position="325"/>
        <end position="346"/>
    </location>
</feature>
<evidence type="ECO:0000259" key="6">
    <source>
        <dbReference type="Pfam" id="PF01490"/>
    </source>
</evidence>
<evidence type="ECO:0000256" key="4">
    <source>
        <dbReference type="ARBA" id="ARBA00023136"/>
    </source>
</evidence>
<evidence type="ECO:0000256" key="3">
    <source>
        <dbReference type="ARBA" id="ARBA00022989"/>
    </source>
</evidence>
<feature type="transmembrane region" description="Helical" evidence="5">
    <location>
        <begin position="352"/>
        <end position="372"/>
    </location>
</feature>
<evidence type="ECO:0000256" key="5">
    <source>
        <dbReference type="SAM" id="Phobius"/>
    </source>
</evidence>
<accession>A0A336ME45</accession>